<dbReference type="Pfam" id="PF04149">
    <property type="entry name" value="DUF397"/>
    <property type="match status" value="2"/>
</dbReference>
<dbReference type="InterPro" id="IPR007278">
    <property type="entry name" value="DUF397"/>
</dbReference>
<dbReference type="EMBL" id="JBHMQT010000059">
    <property type="protein sequence ID" value="MFC0865805.1"/>
    <property type="molecule type" value="Genomic_DNA"/>
</dbReference>
<comment type="caution">
    <text evidence="2">The sequence shown here is derived from an EMBL/GenBank/DDBJ whole genome shotgun (WGS) entry which is preliminary data.</text>
</comment>
<protein>
    <submittedName>
        <fullName evidence="2">DUF397 domain-containing protein</fullName>
    </submittedName>
</protein>
<dbReference type="Proteomes" id="UP001589870">
    <property type="component" value="Unassembled WGS sequence"/>
</dbReference>
<evidence type="ECO:0000259" key="1">
    <source>
        <dbReference type="Pfam" id="PF04149"/>
    </source>
</evidence>
<feature type="domain" description="DUF397" evidence="1">
    <location>
        <begin position="13"/>
        <end position="30"/>
    </location>
</feature>
<proteinExistence type="predicted"/>
<reference evidence="2 3" key="1">
    <citation type="submission" date="2024-09" db="EMBL/GenBank/DDBJ databases">
        <authorList>
            <person name="Sun Q."/>
            <person name="Mori K."/>
        </authorList>
    </citation>
    <scope>NUCLEOTIDE SEQUENCE [LARGE SCALE GENOMIC DNA]</scope>
    <source>
        <strain evidence="2 3">TBRC 1851</strain>
    </source>
</reference>
<dbReference type="RefSeq" id="WP_394303814.1">
    <property type="nucleotide sequence ID" value="NZ_JBHMQT010000059.1"/>
</dbReference>
<feature type="domain" description="DUF397" evidence="1">
    <location>
        <begin position="32"/>
        <end position="97"/>
    </location>
</feature>
<name>A0ABV6UC89_9ACTN</name>
<sequence length="105" mass="11186">MERLAMLDLSQMRWRKASRSNAQGGQCVEVGVWSKSTRSGGNGGSCVEATTVDAGQAGIGYKADAERLFLVRDSKDPDGPVLAFTPSEWDAFIGGVKDGEFDDLG</sequence>
<keyword evidence="3" id="KW-1185">Reference proteome</keyword>
<gene>
    <name evidence="2" type="ORF">ACFHYQ_26245</name>
</gene>
<evidence type="ECO:0000313" key="2">
    <source>
        <dbReference type="EMBL" id="MFC0865805.1"/>
    </source>
</evidence>
<evidence type="ECO:0000313" key="3">
    <source>
        <dbReference type="Proteomes" id="UP001589870"/>
    </source>
</evidence>
<organism evidence="2 3">
    <name type="scientific">Sphaerimonospora cavernae</name>
    <dbReference type="NCBI Taxonomy" id="1740611"/>
    <lineage>
        <taxon>Bacteria</taxon>
        <taxon>Bacillati</taxon>
        <taxon>Actinomycetota</taxon>
        <taxon>Actinomycetes</taxon>
        <taxon>Streptosporangiales</taxon>
        <taxon>Streptosporangiaceae</taxon>
        <taxon>Sphaerimonospora</taxon>
    </lineage>
</organism>
<accession>A0ABV6UC89</accession>